<gene>
    <name evidence="1" type="ORF">FA13DRAFT_1711838</name>
</gene>
<dbReference type="AlphaFoldDB" id="A0A4Y7T3L4"/>
<dbReference type="Proteomes" id="UP000298030">
    <property type="component" value="Unassembled WGS sequence"/>
</dbReference>
<evidence type="ECO:0000313" key="1">
    <source>
        <dbReference type="EMBL" id="TEB28554.1"/>
    </source>
</evidence>
<name>A0A4Y7T3L4_COPMI</name>
<dbReference type="EMBL" id="QPFP01000032">
    <property type="protein sequence ID" value="TEB28554.1"/>
    <property type="molecule type" value="Genomic_DNA"/>
</dbReference>
<proteinExistence type="predicted"/>
<keyword evidence="2" id="KW-1185">Reference proteome</keyword>
<evidence type="ECO:0000313" key="2">
    <source>
        <dbReference type="Proteomes" id="UP000298030"/>
    </source>
</evidence>
<accession>A0A4Y7T3L4</accession>
<protein>
    <submittedName>
        <fullName evidence="1">Uncharacterized protein</fullName>
    </submittedName>
</protein>
<organism evidence="1 2">
    <name type="scientific">Coprinellus micaceus</name>
    <name type="common">Glistening ink-cap mushroom</name>
    <name type="synonym">Coprinus micaceus</name>
    <dbReference type="NCBI Taxonomy" id="71717"/>
    <lineage>
        <taxon>Eukaryota</taxon>
        <taxon>Fungi</taxon>
        <taxon>Dikarya</taxon>
        <taxon>Basidiomycota</taxon>
        <taxon>Agaricomycotina</taxon>
        <taxon>Agaricomycetes</taxon>
        <taxon>Agaricomycetidae</taxon>
        <taxon>Agaricales</taxon>
        <taxon>Agaricineae</taxon>
        <taxon>Psathyrellaceae</taxon>
        <taxon>Coprinellus</taxon>
    </lineage>
</organism>
<comment type="caution">
    <text evidence="1">The sequence shown here is derived from an EMBL/GenBank/DDBJ whole genome shotgun (WGS) entry which is preliminary data.</text>
</comment>
<reference evidence="1 2" key="1">
    <citation type="journal article" date="2019" name="Nat. Ecol. Evol.">
        <title>Megaphylogeny resolves global patterns of mushroom evolution.</title>
        <authorList>
            <person name="Varga T."/>
            <person name="Krizsan K."/>
            <person name="Foldi C."/>
            <person name="Dima B."/>
            <person name="Sanchez-Garcia M."/>
            <person name="Sanchez-Ramirez S."/>
            <person name="Szollosi G.J."/>
            <person name="Szarkandi J.G."/>
            <person name="Papp V."/>
            <person name="Albert L."/>
            <person name="Andreopoulos W."/>
            <person name="Angelini C."/>
            <person name="Antonin V."/>
            <person name="Barry K.W."/>
            <person name="Bougher N.L."/>
            <person name="Buchanan P."/>
            <person name="Buyck B."/>
            <person name="Bense V."/>
            <person name="Catcheside P."/>
            <person name="Chovatia M."/>
            <person name="Cooper J."/>
            <person name="Damon W."/>
            <person name="Desjardin D."/>
            <person name="Finy P."/>
            <person name="Geml J."/>
            <person name="Haridas S."/>
            <person name="Hughes K."/>
            <person name="Justo A."/>
            <person name="Karasinski D."/>
            <person name="Kautmanova I."/>
            <person name="Kiss B."/>
            <person name="Kocsube S."/>
            <person name="Kotiranta H."/>
            <person name="LaButti K.M."/>
            <person name="Lechner B.E."/>
            <person name="Liimatainen K."/>
            <person name="Lipzen A."/>
            <person name="Lukacs Z."/>
            <person name="Mihaltcheva S."/>
            <person name="Morgado L.N."/>
            <person name="Niskanen T."/>
            <person name="Noordeloos M.E."/>
            <person name="Ohm R.A."/>
            <person name="Ortiz-Santana B."/>
            <person name="Ovrebo C."/>
            <person name="Racz N."/>
            <person name="Riley R."/>
            <person name="Savchenko A."/>
            <person name="Shiryaev A."/>
            <person name="Soop K."/>
            <person name="Spirin V."/>
            <person name="Szebenyi C."/>
            <person name="Tomsovsky M."/>
            <person name="Tulloss R.E."/>
            <person name="Uehling J."/>
            <person name="Grigoriev I.V."/>
            <person name="Vagvolgyi C."/>
            <person name="Papp T."/>
            <person name="Martin F.M."/>
            <person name="Miettinen O."/>
            <person name="Hibbett D.S."/>
            <person name="Nagy L.G."/>
        </authorList>
    </citation>
    <scope>NUCLEOTIDE SEQUENCE [LARGE SCALE GENOMIC DNA]</scope>
    <source>
        <strain evidence="1 2">FP101781</strain>
    </source>
</reference>
<sequence length="225" mass="24429">MITTLRLKPQVHSTRRCPPSCGGSSCRNICEEGIVGFKGQMVRSPYLTVLAGCDYATKGVEGPSVSTGSTERATATATPIIRTATIAQAQVLTQLRPRIHYKGEGGDKYVHRVDDWRLEEVGLGRGGSRCDKRHDAPLDAPEFPISSQTALSYFINHYGTLHTTATRRWSGNGTASRPNVDRPDRVSVAGSILFLAYPAKALRIWESSQFSQGVGTTSDDCDTRG</sequence>